<organism evidence="1 2">
    <name type="scientific">Sphaerospermopsis reniformis</name>
    <dbReference type="NCBI Taxonomy" id="531300"/>
    <lineage>
        <taxon>Bacteria</taxon>
        <taxon>Bacillati</taxon>
        <taxon>Cyanobacteriota</taxon>
        <taxon>Cyanophyceae</taxon>
        <taxon>Nostocales</taxon>
        <taxon>Aphanizomenonaceae</taxon>
        <taxon>Sphaerospermopsis</taxon>
    </lineage>
</organism>
<gene>
    <name evidence="1" type="ORF">SR1949_15360</name>
</gene>
<reference evidence="2" key="1">
    <citation type="submission" date="2019-02" db="EMBL/GenBank/DDBJ databases">
        <title>Draft genome sequence of Sphaerospermopsis reniformis NIES-1949.</title>
        <authorList>
            <person name="Yamaguchi H."/>
            <person name="Suzuki S."/>
            <person name="Kawachi M."/>
        </authorList>
    </citation>
    <scope>NUCLEOTIDE SEQUENCE [LARGE SCALE GENOMIC DNA]</scope>
    <source>
        <strain evidence="2">NIES-1949</strain>
    </source>
</reference>
<evidence type="ECO:0000313" key="1">
    <source>
        <dbReference type="EMBL" id="GCL36432.1"/>
    </source>
</evidence>
<proteinExistence type="predicted"/>
<dbReference type="EMBL" id="BJCE01000037">
    <property type="protein sequence ID" value="GCL36432.1"/>
    <property type="molecule type" value="Genomic_DNA"/>
</dbReference>
<dbReference type="Proteomes" id="UP000300142">
    <property type="component" value="Unassembled WGS sequence"/>
</dbReference>
<keyword evidence="2" id="KW-1185">Reference proteome</keyword>
<evidence type="ECO:0000313" key="2">
    <source>
        <dbReference type="Proteomes" id="UP000300142"/>
    </source>
</evidence>
<dbReference type="AlphaFoldDB" id="A0A479ZW44"/>
<comment type="caution">
    <text evidence="1">The sequence shown here is derived from an EMBL/GenBank/DDBJ whole genome shotgun (WGS) entry which is preliminary data.</text>
</comment>
<dbReference type="RefSeq" id="WP_201277586.1">
    <property type="nucleotide sequence ID" value="NZ_BJCE01000037.1"/>
</dbReference>
<protein>
    <submittedName>
        <fullName evidence="1">Uncharacterized protein</fullName>
    </submittedName>
</protein>
<sequence>MNRKGGKEHKGKRVKREFLVLLQLFFQNWDAPEWKNSGLIKPSIIKPVLTTIAKGLVIKKLGQLQEIDRQELQNLLRVILGK</sequence>
<name>A0A479ZW44_9CYAN</name>
<accession>A0A479ZW44</accession>